<organism evidence="2 3">
    <name type="scientific">Luteolibacter pohnpeiensis</name>
    <dbReference type="NCBI Taxonomy" id="454153"/>
    <lineage>
        <taxon>Bacteria</taxon>
        <taxon>Pseudomonadati</taxon>
        <taxon>Verrucomicrobiota</taxon>
        <taxon>Verrucomicrobiia</taxon>
        <taxon>Verrucomicrobiales</taxon>
        <taxon>Verrucomicrobiaceae</taxon>
        <taxon>Luteolibacter</taxon>
    </lineage>
</organism>
<evidence type="ECO:0000256" key="1">
    <source>
        <dbReference type="SAM" id="Phobius"/>
    </source>
</evidence>
<dbReference type="AlphaFoldDB" id="A0A934VX49"/>
<keyword evidence="3" id="KW-1185">Reference proteome</keyword>
<evidence type="ECO:0000313" key="3">
    <source>
        <dbReference type="Proteomes" id="UP000603141"/>
    </source>
</evidence>
<keyword evidence="1" id="KW-0472">Membrane</keyword>
<protein>
    <submittedName>
        <fullName evidence="2">Uncharacterized protein</fullName>
    </submittedName>
</protein>
<name>A0A934VX49_9BACT</name>
<sequence>MNRRKSDPRTPASVYFALIAATLIAACGGMLHVYYKNQQIQVVREIDAIDRRVDQYRLDVKTTDYRMDQLLNRYAIRKQLEENSSTLCAIPLGLIEQVDPAPPARESVASATP</sequence>
<comment type="caution">
    <text evidence="2">The sequence shown here is derived from an EMBL/GenBank/DDBJ whole genome shotgun (WGS) entry which is preliminary data.</text>
</comment>
<keyword evidence="1" id="KW-0812">Transmembrane</keyword>
<dbReference type="RefSeq" id="WP_200271643.1">
    <property type="nucleotide sequence ID" value="NZ_JAENIJ010000022.1"/>
</dbReference>
<feature type="transmembrane region" description="Helical" evidence="1">
    <location>
        <begin position="12"/>
        <end position="35"/>
    </location>
</feature>
<dbReference type="Proteomes" id="UP000603141">
    <property type="component" value="Unassembled WGS sequence"/>
</dbReference>
<evidence type="ECO:0000313" key="2">
    <source>
        <dbReference type="EMBL" id="MBK1883463.1"/>
    </source>
</evidence>
<dbReference type="PROSITE" id="PS51257">
    <property type="entry name" value="PROKAR_LIPOPROTEIN"/>
    <property type="match status" value="1"/>
</dbReference>
<accession>A0A934VX49</accession>
<reference evidence="2" key="1">
    <citation type="submission" date="2021-01" db="EMBL/GenBank/DDBJ databases">
        <title>Modified the classification status of verrucomicrobia.</title>
        <authorList>
            <person name="Feng X."/>
        </authorList>
    </citation>
    <scope>NUCLEOTIDE SEQUENCE</scope>
    <source>
        <strain evidence="2">KCTC 22041</strain>
    </source>
</reference>
<dbReference type="EMBL" id="JAENIJ010000022">
    <property type="protein sequence ID" value="MBK1883463.1"/>
    <property type="molecule type" value="Genomic_DNA"/>
</dbReference>
<gene>
    <name evidence="2" type="ORF">JIN85_13635</name>
</gene>
<keyword evidence="1" id="KW-1133">Transmembrane helix</keyword>
<proteinExistence type="predicted"/>